<keyword evidence="11" id="KW-0378">Hydrolase</keyword>
<feature type="compositionally biased region" description="Basic and acidic residues" evidence="7">
    <location>
        <begin position="473"/>
        <end position="486"/>
    </location>
</feature>
<dbReference type="NCBIfam" id="NF038280">
    <property type="entry name" value="IS607_TnpB"/>
    <property type="match status" value="1"/>
</dbReference>
<keyword evidence="12" id="KW-1185">Reference proteome</keyword>
<organism evidence="11 12">
    <name type="scientific">Kitasatospora cathayae</name>
    <dbReference type="NCBI Taxonomy" id="3004092"/>
    <lineage>
        <taxon>Bacteria</taxon>
        <taxon>Bacillati</taxon>
        <taxon>Actinomycetota</taxon>
        <taxon>Actinomycetes</taxon>
        <taxon>Kitasatosporales</taxon>
        <taxon>Streptomycetaceae</taxon>
        <taxon>Kitasatospora</taxon>
    </lineage>
</organism>
<geneLocation type="plasmid" evidence="11 12">
    <name>punmamed2</name>
</geneLocation>
<dbReference type="InterPro" id="IPR010095">
    <property type="entry name" value="Cas12f1-like_TNB"/>
</dbReference>
<evidence type="ECO:0000256" key="3">
    <source>
        <dbReference type="ARBA" id="ARBA00022723"/>
    </source>
</evidence>
<keyword evidence="2" id="KW-0815">Transposition</keyword>
<feature type="domain" description="Cas12f1-like TNB" evidence="9">
    <location>
        <begin position="374"/>
        <end position="439"/>
    </location>
</feature>
<keyword evidence="11" id="KW-0614">Plasmid</keyword>
<keyword evidence="6" id="KW-0233">DNA recombination</keyword>
<dbReference type="InterPro" id="IPR001959">
    <property type="entry name" value="Transposase"/>
</dbReference>
<name>A0ABY7QGW3_9ACTN</name>
<comment type="similarity">
    <text evidence="1">In the C-terminal section; belongs to the transposase 35 family.</text>
</comment>
<keyword evidence="5" id="KW-0238">DNA-binding</keyword>
<evidence type="ECO:0000256" key="1">
    <source>
        <dbReference type="ARBA" id="ARBA00008761"/>
    </source>
</evidence>
<keyword evidence="3" id="KW-0479">Metal-binding</keyword>
<dbReference type="InterPro" id="IPR053470">
    <property type="entry name" value="RNA-guided_DNA_endonuclease"/>
</dbReference>
<dbReference type="Proteomes" id="UP001212821">
    <property type="component" value="Plasmid punmamed2"/>
</dbReference>
<evidence type="ECO:0000259" key="10">
    <source>
        <dbReference type="Pfam" id="PF12323"/>
    </source>
</evidence>
<dbReference type="RefSeq" id="WP_270151604.1">
    <property type="nucleotide sequence ID" value="NZ_CP115451.1"/>
</dbReference>
<feature type="region of interest" description="Disordered" evidence="7">
    <location>
        <begin position="473"/>
        <end position="512"/>
    </location>
</feature>
<evidence type="ECO:0000256" key="5">
    <source>
        <dbReference type="ARBA" id="ARBA00023125"/>
    </source>
</evidence>
<dbReference type="Pfam" id="PF07282">
    <property type="entry name" value="Cas12f1-like_TNB"/>
    <property type="match status" value="1"/>
</dbReference>
<keyword evidence="4" id="KW-0862">Zinc</keyword>
<feature type="domain" description="Probable transposase IS891/IS1136/IS1341" evidence="8">
    <location>
        <begin position="219"/>
        <end position="344"/>
    </location>
</feature>
<evidence type="ECO:0000256" key="2">
    <source>
        <dbReference type="ARBA" id="ARBA00022578"/>
    </source>
</evidence>
<dbReference type="Pfam" id="PF12323">
    <property type="entry name" value="HTH_OrfB_IS605"/>
    <property type="match status" value="1"/>
</dbReference>
<feature type="domain" description="Transposase putative helix-turn-helix" evidence="10">
    <location>
        <begin position="10"/>
        <end position="50"/>
    </location>
</feature>
<evidence type="ECO:0000256" key="6">
    <source>
        <dbReference type="ARBA" id="ARBA00023172"/>
    </source>
</evidence>
<keyword evidence="11" id="KW-0255">Endonuclease</keyword>
<protein>
    <submittedName>
        <fullName evidence="11">IS607 family element RNA-guided endonuclease TnpB</fullName>
    </submittedName>
</protein>
<keyword evidence="11" id="KW-0540">Nuclease</keyword>
<dbReference type="InterPro" id="IPR021027">
    <property type="entry name" value="Transposase_put_HTH"/>
</dbReference>
<dbReference type="EMBL" id="CP115451">
    <property type="protein sequence ID" value="WBP91970.1"/>
    <property type="molecule type" value="Genomic_DNA"/>
</dbReference>
<gene>
    <name evidence="11" type="primary">tnpB</name>
    <name evidence="11" type="ORF">O1G21_39965</name>
</gene>
<dbReference type="Pfam" id="PF01385">
    <property type="entry name" value="OrfB_IS605"/>
    <property type="match status" value="1"/>
</dbReference>
<evidence type="ECO:0000256" key="4">
    <source>
        <dbReference type="ARBA" id="ARBA00022833"/>
    </source>
</evidence>
<proteinExistence type="inferred from homology"/>
<sequence length="512" mass="56571">MNCALRQEILRAFRFTLDPTERQLAELARYAGAARWAFNHALAAKVAAHQEWRAQVNALAASGVAVEGARKQVKVSLPNKASVQKAWNQAKGDSRTGADGICPWWHEVNTYCFQSAFMDADAAWKNWLDSLKGARAGRQVGYPRFKKKGRCRDSFRLHHHVSKPGIRLVGYRRLRLPKLGEVRLHDSGKRLSRLIDRGQAVVQSVTVSRGGHRWYASVLVKVQQDLSDKPTRRQAGRGTVGVDLGVKVLAALSQPLDAADPGTALVPNPRHLRHAAKRLAKAQRALARTVKGSARRDKARRRVARLHHEVAVRRKSGIHELTKRLATGFAVVAVENLNVAGMTASARGTVERPGRNVRQKASLNRSILDAAPAEIRRQLTYKTGWYGSKLAVCDRWFPSSKTCSACGWQNPRLTLTDREYHCQQCGLCLDRDINAARNIAAHAGIAPPTAPGRGVASPVEDARGAYVRPTILRDRGQNVMKREDSRSNSLLPPQRSDPLALPPPAYTQPGLF</sequence>
<evidence type="ECO:0000313" key="12">
    <source>
        <dbReference type="Proteomes" id="UP001212821"/>
    </source>
</evidence>
<evidence type="ECO:0000259" key="8">
    <source>
        <dbReference type="Pfam" id="PF01385"/>
    </source>
</evidence>
<dbReference type="NCBIfam" id="NF040570">
    <property type="entry name" value="guided_TnpB"/>
    <property type="match status" value="1"/>
</dbReference>
<reference evidence="11 12" key="1">
    <citation type="submission" date="2022-12" db="EMBL/GenBank/DDBJ databases">
        <title>HUAS 3-15.</title>
        <authorList>
            <person name="Mo P."/>
        </authorList>
    </citation>
    <scope>NUCLEOTIDE SEQUENCE [LARGE SCALE GENOMIC DNA]</scope>
    <source>
        <strain evidence="11 12">HUAS 3-15</strain>
        <plasmid evidence="11 12">punmamed2</plasmid>
    </source>
</reference>
<accession>A0ABY7QGW3</accession>
<dbReference type="GO" id="GO:0004519">
    <property type="term" value="F:endonuclease activity"/>
    <property type="evidence" value="ECO:0007669"/>
    <property type="project" value="UniProtKB-KW"/>
</dbReference>
<evidence type="ECO:0000313" key="11">
    <source>
        <dbReference type="EMBL" id="WBP91970.1"/>
    </source>
</evidence>
<evidence type="ECO:0000259" key="9">
    <source>
        <dbReference type="Pfam" id="PF07282"/>
    </source>
</evidence>
<evidence type="ECO:0000256" key="7">
    <source>
        <dbReference type="SAM" id="MobiDB-lite"/>
    </source>
</evidence>